<dbReference type="OrthoDB" id="101167at2"/>
<evidence type="ECO:0000313" key="15">
    <source>
        <dbReference type="Proteomes" id="UP000221734"/>
    </source>
</evidence>
<dbReference type="Proteomes" id="UP000221734">
    <property type="component" value="Chromosome Kuenenia_stuttgartiensis_MBR1"/>
</dbReference>
<evidence type="ECO:0000259" key="12">
    <source>
        <dbReference type="Pfam" id="PF00593"/>
    </source>
</evidence>
<evidence type="ECO:0000256" key="2">
    <source>
        <dbReference type="ARBA" id="ARBA00022448"/>
    </source>
</evidence>
<evidence type="ECO:0000313" key="14">
    <source>
        <dbReference type="EMBL" id="SOH04116.1"/>
    </source>
</evidence>
<dbReference type="SUPFAM" id="SSF56935">
    <property type="entry name" value="Porins"/>
    <property type="match status" value="1"/>
</dbReference>
<dbReference type="Gene3D" id="2.170.130.10">
    <property type="entry name" value="TonB-dependent receptor, plug domain"/>
    <property type="match status" value="1"/>
</dbReference>
<dbReference type="CDD" id="cd01347">
    <property type="entry name" value="ligand_gated_channel"/>
    <property type="match status" value="1"/>
</dbReference>
<protein>
    <recommendedName>
        <fullName evidence="16">TonB-dependent receptor</fullName>
    </recommendedName>
</protein>
<dbReference type="Pfam" id="PF07715">
    <property type="entry name" value="Plug"/>
    <property type="match status" value="1"/>
</dbReference>
<evidence type="ECO:0000256" key="5">
    <source>
        <dbReference type="ARBA" id="ARBA00022729"/>
    </source>
</evidence>
<keyword evidence="3 10" id="KW-1134">Transmembrane beta strand</keyword>
<dbReference type="GO" id="GO:0009279">
    <property type="term" value="C:cell outer membrane"/>
    <property type="evidence" value="ECO:0007669"/>
    <property type="project" value="UniProtKB-SubCell"/>
</dbReference>
<evidence type="ECO:0000256" key="9">
    <source>
        <dbReference type="ARBA" id="ARBA00023237"/>
    </source>
</evidence>
<organism evidence="14 15">
    <name type="scientific">Kuenenia stuttgartiensis</name>
    <dbReference type="NCBI Taxonomy" id="174633"/>
    <lineage>
        <taxon>Bacteria</taxon>
        <taxon>Pseudomonadati</taxon>
        <taxon>Planctomycetota</taxon>
        <taxon>Candidatus Brocadiia</taxon>
        <taxon>Candidatus Brocadiales</taxon>
        <taxon>Candidatus Brocadiaceae</taxon>
        <taxon>Candidatus Kuenenia</taxon>
    </lineage>
</organism>
<comment type="subcellular location">
    <subcellularLocation>
        <location evidence="1 10">Cell outer membrane</location>
        <topology evidence="1 10">Multi-pass membrane protein</topology>
    </subcellularLocation>
</comment>
<keyword evidence="2 10" id="KW-0813">Transport</keyword>
<dbReference type="AlphaFoldDB" id="A0A2C9CEJ0"/>
<dbReference type="EMBL" id="LT934425">
    <property type="protein sequence ID" value="SOH04116.1"/>
    <property type="molecule type" value="Genomic_DNA"/>
</dbReference>
<accession>A0A2C9CEJ0</accession>
<dbReference type="InterPro" id="IPR012910">
    <property type="entry name" value="Plug_dom"/>
</dbReference>
<dbReference type="PROSITE" id="PS52016">
    <property type="entry name" value="TONB_DEPENDENT_REC_3"/>
    <property type="match status" value="1"/>
</dbReference>
<evidence type="ECO:0000256" key="4">
    <source>
        <dbReference type="ARBA" id="ARBA00022692"/>
    </source>
</evidence>
<keyword evidence="4 10" id="KW-0812">Transmembrane</keyword>
<evidence type="ECO:0000259" key="13">
    <source>
        <dbReference type="Pfam" id="PF07715"/>
    </source>
</evidence>
<gene>
    <name evidence="14" type="ORF">KSMBR1_1617</name>
</gene>
<keyword evidence="7 10" id="KW-0472">Membrane</keyword>
<keyword evidence="8" id="KW-0675">Receptor</keyword>
<evidence type="ECO:0000256" key="7">
    <source>
        <dbReference type="ARBA" id="ARBA00023136"/>
    </source>
</evidence>
<dbReference type="InterPro" id="IPR036942">
    <property type="entry name" value="Beta-barrel_TonB_sf"/>
</dbReference>
<proteinExistence type="inferred from homology"/>
<dbReference type="PANTHER" id="PTHR30069:SF29">
    <property type="entry name" value="HEMOGLOBIN AND HEMOGLOBIN-HAPTOGLOBIN-BINDING PROTEIN 1-RELATED"/>
    <property type="match status" value="1"/>
</dbReference>
<keyword evidence="6 11" id="KW-0798">TonB box</keyword>
<evidence type="ECO:0000256" key="8">
    <source>
        <dbReference type="ARBA" id="ARBA00023170"/>
    </source>
</evidence>
<dbReference type="Gene3D" id="2.40.170.20">
    <property type="entry name" value="TonB-dependent receptor, beta-barrel domain"/>
    <property type="match status" value="1"/>
</dbReference>
<dbReference type="GO" id="GO:0015344">
    <property type="term" value="F:siderophore uptake transmembrane transporter activity"/>
    <property type="evidence" value="ECO:0007669"/>
    <property type="project" value="TreeGrafter"/>
</dbReference>
<dbReference type="InterPro" id="IPR037066">
    <property type="entry name" value="Plug_dom_sf"/>
</dbReference>
<dbReference type="PANTHER" id="PTHR30069">
    <property type="entry name" value="TONB-DEPENDENT OUTER MEMBRANE RECEPTOR"/>
    <property type="match status" value="1"/>
</dbReference>
<dbReference type="SMR" id="A0A2C9CEJ0"/>
<name>A0A2C9CEJ0_KUEST</name>
<keyword evidence="5" id="KW-0732">Signal</keyword>
<evidence type="ECO:0000256" key="10">
    <source>
        <dbReference type="PROSITE-ProRule" id="PRU01360"/>
    </source>
</evidence>
<reference evidence="15" key="1">
    <citation type="submission" date="2017-10" db="EMBL/GenBank/DDBJ databases">
        <authorList>
            <person name="Frank J."/>
        </authorList>
    </citation>
    <scope>NUCLEOTIDE SEQUENCE [LARGE SCALE GENOMIC DNA]</scope>
</reference>
<dbReference type="InterPro" id="IPR000531">
    <property type="entry name" value="Beta-barrel_TonB"/>
</dbReference>
<evidence type="ECO:0000256" key="1">
    <source>
        <dbReference type="ARBA" id="ARBA00004571"/>
    </source>
</evidence>
<comment type="similarity">
    <text evidence="10 11">Belongs to the TonB-dependent receptor family.</text>
</comment>
<evidence type="ECO:0000256" key="11">
    <source>
        <dbReference type="RuleBase" id="RU003357"/>
    </source>
</evidence>
<dbReference type="InterPro" id="IPR039426">
    <property type="entry name" value="TonB-dep_rcpt-like"/>
</dbReference>
<evidence type="ECO:0000256" key="3">
    <source>
        <dbReference type="ARBA" id="ARBA00022452"/>
    </source>
</evidence>
<keyword evidence="15" id="KW-1185">Reference proteome</keyword>
<dbReference type="GO" id="GO:0044718">
    <property type="term" value="P:siderophore transmembrane transport"/>
    <property type="evidence" value="ECO:0007669"/>
    <property type="project" value="TreeGrafter"/>
</dbReference>
<evidence type="ECO:0000256" key="6">
    <source>
        <dbReference type="ARBA" id="ARBA00023077"/>
    </source>
</evidence>
<evidence type="ECO:0008006" key="16">
    <source>
        <dbReference type="Google" id="ProtNLM"/>
    </source>
</evidence>
<feature type="domain" description="TonB-dependent receptor-like beta-barrel" evidence="12">
    <location>
        <begin position="295"/>
        <end position="694"/>
    </location>
</feature>
<dbReference type="KEGG" id="kst:KSMBR1_1617"/>
<sequence length="727" mass="82409">MLNSHSLANSGVKMKRLIITAFFAIYTSFTMMPVLAEDFPYQENTEPVEITNAIHEEIRWLLAETEVAISTRHGVRISKAPGIVTVLNGEEISHSGYRTFSELLRTVPGYEILKSGNFGGIFPAVRGLDGANRVRVMIDGHFVNNPLDGSAFGNFDDFPLKNIKKIEIIRGPGSALYGENAFLSVINIITKNGADIDGILVDSGFGSYDTLEENIVFGKRYGNIEVSGMMHYRDTNGYDGIVESDSQSVLDKSLSPYGFPAVSQAPGEVEDWRREYSLHLKMAYKDVYLLGWYNNKNRGPFIGPQHALADESDIESNYVFAEVGYKKTFEDIFTVKPRVYYDQFDDDSYVESFPEGATLSFDTNNDGVYDTFKTYPDGFVGDGKVIQRIIGAEMPFDYELFDGNIITVGFEYRRIQQTDVRYSANFDPLTMDPLESMKDFTDTYPFLKETTRNIWSVYIQDTWDITEDISLTLGARHDEYNDFGNATSPRSGLTWKFMENATLKFLYGEAFRAPSFLEMFTVNQPARLGNEDLDPEIIRTMEMGLMYTFNKHVTSSINYFNNNIKNLIMLRALDSASETWQYDNFGDARVQGFEVETKINVSPGNYVFFNYTFQDPEDDHGNELPFVAKHKGNIGINVQPCRYINTNASAFFSGKRYREEDDGRDDMPSYALVNLSVTGRNFFGTMNVQGTIFNVFDKDYKDPGPVSIAEDLPRPGRTYFVGLSYQF</sequence>
<dbReference type="Pfam" id="PF00593">
    <property type="entry name" value="TonB_dep_Rec_b-barrel"/>
    <property type="match status" value="1"/>
</dbReference>
<feature type="domain" description="TonB-dependent receptor plug" evidence="13">
    <location>
        <begin position="78"/>
        <end position="182"/>
    </location>
</feature>
<keyword evidence="9 10" id="KW-0998">Cell outer membrane</keyword>